<accession>A0A8T2TQM6</accession>
<dbReference type="Proteomes" id="UP000825935">
    <property type="component" value="Chromosome 12"/>
</dbReference>
<dbReference type="PANTHER" id="PTHR33914:SF2">
    <property type="entry name" value="OS02G0582100 PROTEIN"/>
    <property type="match status" value="1"/>
</dbReference>
<comment type="caution">
    <text evidence="2">The sequence shown here is derived from an EMBL/GenBank/DDBJ whole genome shotgun (WGS) entry which is preliminary data.</text>
</comment>
<protein>
    <submittedName>
        <fullName evidence="2">Uncharacterized protein</fullName>
    </submittedName>
</protein>
<evidence type="ECO:0000313" key="3">
    <source>
        <dbReference type="Proteomes" id="UP000825935"/>
    </source>
</evidence>
<evidence type="ECO:0000313" key="2">
    <source>
        <dbReference type="EMBL" id="KAH7423714.1"/>
    </source>
</evidence>
<dbReference type="InterPro" id="IPR040378">
    <property type="entry name" value="BASL"/>
</dbReference>
<dbReference type="EMBL" id="CM035417">
    <property type="protein sequence ID" value="KAH7423715.1"/>
    <property type="molecule type" value="Genomic_DNA"/>
</dbReference>
<gene>
    <name evidence="2" type="ORF">KP509_12G069700</name>
</gene>
<sequence>MCNSTEQCSINHSNNPKRENDFAPEMEPLFDGTNSYDQRKQRHPDDVAETLEQTQLLVDLSDPKSDSEISLFCGFSVDNGKEQSPAEHVEVPPWVFQPVCGRDFAAQGTELAASYSYGSAKEPKIKSAMCLTDDSRIDNFTGYCMKSQQQDVIHPLNFDKFNLQEESRSKEVVTCSPVENYETAVSTTMPNICSCRKDDMVNSTSTGGGIQAAKEQIKLEGTQIGQGMWMSVGIKEEDKLDLDLFAKEPGNKQDPRNPEAIAWDSSIKMDNHDTNVQFTPLTGYDLNPNSINITGLTEFFSKAKGAEHCAHIQEEQDYAPFRVKISPRRKCFMESPRSLRMLLFREEVSAFTIKDEKHKRDGKGMEFSSRAIPKSESNGVNSRCEDLGFAKRHDNADNIETSSIFSGPITFSGALAYQGLVSYSGHIAYSGNISHRSDSSTSTRSFAFPIIAPDYNSSPVKMRAPDPRFFKEQKKWSFCFCCRSSPTVFD</sequence>
<dbReference type="EMBL" id="CM035417">
    <property type="protein sequence ID" value="KAH7423710.1"/>
    <property type="molecule type" value="Genomic_DNA"/>
</dbReference>
<feature type="compositionally biased region" description="Polar residues" evidence="1">
    <location>
        <begin position="1"/>
        <end position="14"/>
    </location>
</feature>
<keyword evidence="3" id="KW-1185">Reference proteome</keyword>
<dbReference type="EMBL" id="CM035417">
    <property type="protein sequence ID" value="KAH7423709.1"/>
    <property type="molecule type" value="Genomic_DNA"/>
</dbReference>
<reference evidence="2" key="1">
    <citation type="submission" date="2021-08" db="EMBL/GenBank/DDBJ databases">
        <title>WGS assembly of Ceratopteris richardii.</title>
        <authorList>
            <person name="Marchant D.B."/>
            <person name="Chen G."/>
            <person name="Jenkins J."/>
            <person name="Shu S."/>
            <person name="Leebens-Mack J."/>
            <person name="Grimwood J."/>
            <person name="Schmutz J."/>
            <person name="Soltis P."/>
            <person name="Soltis D."/>
            <person name="Chen Z.-H."/>
        </authorList>
    </citation>
    <scope>NUCLEOTIDE SEQUENCE</scope>
    <source>
        <strain evidence="2">Whitten #5841</strain>
        <tissue evidence="2">Leaf</tissue>
    </source>
</reference>
<dbReference type="PANTHER" id="PTHR33914">
    <property type="entry name" value="18S PRE-RIBOSOMAL ASSEMBLY PROTEIN GAR2-LIKE PROTEIN"/>
    <property type="match status" value="1"/>
</dbReference>
<dbReference type="EMBL" id="CM035417">
    <property type="protein sequence ID" value="KAH7423711.1"/>
    <property type="molecule type" value="Genomic_DNA"/>
</dbReference>
<dbReference type="EMBL" id="CM035417">
    <property type="protein sequence ID" value="KAH7423707.1"/>
    <property type="molecule type" value="Genomic_DNA"/>
</dbReference>
<name>A0A8T2TQM6_CERRI</name>
<feature type="region of interest" description="Disordered" evidence="1">
    <location>
        <begin position="1"/>
        <end position="45"/>
    </location>
</feature>
<proteinExistence type="predicted"/>
<dbReference type="GO" id="GO:0009786">
    <property type="term" value="P:regulation of asymmetric cell division"/>
    <property type="evidence" value="ECO:0007669"/>
    <property type="project" value="InterPro"/>
</dbReference>
<dbReference type="OrthoDB" id="1911032at2759"/>
<organism evidence="2 3">
    <name type="scientific">Ceratopteris richardii</name>
    <name type="common">Triangle waterfern</name>
    <dbReference type="NCBI Taxonomy" id="49495"/>
    <lineage>
        <taxon>Eukaryota</taxon>
        <taxon>Viridiplantae</taxon>
        <taxon>Streptophyta</taxon>
        <taxon>Embryophyta</taxon>
        <taxon>Tracheophyta</taxon>
        <taxon>Polypodiopsida</taxon>
        <taxon>Polypodiidae</taxon>
        <taxon>Polypodiales</taxon>
        <taxon>Pteridineae</taxon>
        <taxon>Pteridaceae</taxon>
        <taxon>Parkerioideae</taxon>
        <taxon>Ceratopteris</taxon>
    </lineage>
</organism>
<dbReference type="EMBL" id="CM035417">
    <property type="protein sequence ID" value="KAH7423714.1"/>
    <property type="molecule type" value="Genomic_DNA"/>
</dbReference>
<dbReference type="EMBL" id="CM035417">
    <property type="protein sequence ID" value="KAH7423712.1"/>
    <property type="molecule type" value="Genomic_DNA"/>
</dbReference>
<dbReference type="AlphaFoldDB" id="A0A8T2TQM6"/>
<evidence type="ECO:0000256" key="1">
    <source>
        <dbReference type="SAM" id="MobiDB-lite"/>
    </source>
</evidence>